<dbReference type="Pfam" id="PF04613">
    <property type="entry name" value="LpxD"/>
    <property type="match status" value="1"/>
</dbReference>
<evidence type="ECO:0000256" key="7">
    <source>
        <dbReference type="HAMAP-Rule" id="MF_00523"/>
    </source>
</evidence>
<reference evidence="10" key="1">
    <citation type="submission" date="2020-10" db="EMBL/GenBank/DDBJ databases">
        <authorList>
            <person name="Gilroy R."/>
        </authorList>
    </citation>
    <scope>NUCLEOTIDE SEQUENCE</scope>
    <source>
        <strain evidence="10">G3-4614</strain>
    </source>
</reference>
<dbReference type="PROSITE" id="PS00101">
    <property type="entry name" value="HEXAPEP_TRANSFERASES"/>
    <property type="match status" value="1"/>
</dbReference>
<evidence type="ECO:0000256" key="2">
    <source>
        <dbReference type="ARBA" id="ARBA00022556"/>
    </source>
</evidence>
<dbReference type="EC" id="2.3.1.191" evidence="7"/>
<evidence type="ECO:0000256" key="6">
    <source>
        <dbReference type="ARBA" id="ARBA00023315"/>
    </source>
</evidence>
<comment type="catalytic activity">
    <reaction evidence="7">
        <text>a UDP-3-O-[(3R)-3-hydroxyacyl]-alpha-D-glucosamine + a (3R)-hydroxyacyl-[ACP] = a UDP-2-N,3-O-bis[(3R)-3-hydroxyacyl]-alpha-D-glucosamine + holo-[ACP] + H(+)</text>
        <dbReference type="Rhea" id="RHEA:53836"/>
        <dbReference type="Rhea" id="RHEA-COMP:9685"/>
        <dbReference type="Rhea" id="RHEA-COMP:9945"/>
        <dbReference type="ChEBI" id="CHEBI:15378"/>
        <dbReference type="ChEBI" id="CHEBI:64479"/>
        <dbReference type="ChEBI" id="CHEBI:78827"/>
        <dbReference type="ChEBI" id="CHEBI:137740"/>
        <dbReference type="ChEBI" id="CHEBI:137748"/>
        <dbReference type="EC" id="2.3.1.191"/>
    </reaction>
</comment>
<name>A0A9D9H6I5_9BACT</name>
<reference evidence="10" key="2">
    <citation type="journal article" date="2021" name="PeerJ">
        <title>Extensive microbial diversity within the chicken gut microbiome revealed by metagenomics and culture.</title>
        <authorList>
            <person name="Gilroy R."/>
            <person name="Ravi A."/>
            <person name="Getino M."/>
            <person name="Pursley I."/>
            <person name="Horton D.L."/>
            <person name="Alikhan N.F."/>
            <person name="Baker D."/>
            <person name="Gharbi K."/>
            <person name="Hall N."/>
            <person name="Watson M."/>
            <person name="Adriaenssens E.M."/>
            <person name="Foster-Nyarko E."/>
            <person name="Jarju S."/>
            <person name="Secka A."/>
            <person name="Antonio M."/>
            <person name="Oren A."/>
            <person name="Chaudhuri R.R."/>
            <person name="La Ragione R."/>
            <person name="Hildebrand F."/>
            <person name="Pallen M.J."/>
        </authorList>
    </citation>
    <scope>NUCLEOTIDE SEQUENCE</scope>
    <source>
        <strain evidence="10">G3-4614</strain>
    </source>
</reference>
<evidence type="ECO:0000256" key="3">
    <source>
        <dbReference type="ARBA" id="ARBA00022679"/>
    </source>
</evidence>
<gene>
    <name evidence="7 10" type="primary">lpxD</name>
    <name evidence="10" type="ORF">IAC54_04720</name>
</gene>
<evidence type="ECO:0000313" key="11">
    <source>
        <dbReference type="Proteomes" id="UP000823636"/>
    </source>
</evidence>
<dbReference type="InterPro" id="IPR007691">
    <property type="entry name" value="LpxD"/>
</dbReference>
<dbReference type="GO" id="GO:0103118">
    <property type="term" value="F:UDP-3-O-[(3R)-3-hydroxyacyl]-glucosamine N-acyltransferase activity"/>
    <property type="evidence" value="ECO:0007669"/>
    <property type="project" value="UniProtKB-EC"/>
</dbReference>
<dbReference type="PANTHER" id="PTHR43378:SF2">
    <property type="entry name" value="UDP-3-O-ACYLGLUCOSAMINE N-ACYLTRANSFERASE 1, MITOCHONDRIAL-RELATED"/>
    <property type="match status" value="1"/>
</dbReference>
<keyword evidence="5 7" id="KW-0443">Lipid metabolism</keyword>
<comment type="caution">
    <text evidence="10">The sequence shown here is derived from an EMBL/GenBank/DDBJ whole genome shotgun (WGS) entry which is preliminary data.</text>
</comment>
<comment type="pathway">
    <text evidence="7">Bacterial outer membrane biogenesis; LPS lipid A biosynthesis.</text>
</comment>
<evidence type="ECO:0000256" key="1">
    <source>
        <dbReference type="ARBA" id="ARBA00022516"/>
    </source>
</evidence>
<dbReference type="HAMAP" id="MF_00523">
    <property type="entry name" value="LpxD"/>
    <property type="match status" value="1"/>
</dbReference>
<dbReference type="PANTHER" id="PTHR43378">
    <property type="entry name" value="UDP-3-O-ACYLGLUCOSAMINE N-ACYLTRANSFERASE"/>
    <property type="match status" value="1"/>
</dbReference>
<comment type="function">
    <text evidence="7">Catalyzes the N-acylation of UDP-3-O-acylglucosamine using 3-hydroxyacyl-ACP as the acyl donor. Is involved in the biosynthesis of lipid A, a phosphorylated glycolipid that anchors the lipopolysaccharide to the outer membrane of the cell.</text>
</comment>
<dbReference type="InterPro" id="IPR011004">
    <property type="entry name" value="Trimer_LpxA-like_sf"/>
</dbReference>
<dbReference type="GO" id="GO:0009245">
    <property type="term" value="P:lipid A biosynthetic process"/>
    <property type="evidence" value="ECO:0007669"/>
    <property type="project" value="UniProtKB-UniRule"/>
</dbReference>
<dbReference type="InterPro" id="IPR001451">
    <property type="entry name" value="Hexapep"/>
</dbReference>
<dbReference type="InterPro" id="IPR020573">
    <property type="entry name" value="UDP_GlcNAc_AcTrfase_non-rep"/>
</dbReference>
<dbReference type="Proteomes" id="UP000823636">
    <property type="component" value="Unassembled WGS sequence"/>
</dbReference>
<evidence type="ECO:0000256" key="5">
    <source>
        <dbReference type="ARBA" id="ARBA00023098"/>
    </source>
</evidence>
<proteinExistence type="inferred from homology"/>
<feature type="coiled-coil region" evidence="8">
    <location>
        <begin position="323"/>
        <end position="350"/>
    </location>
</feature>
<keyword evidence="6 7" id="KW-0012">Acyltransferase</keyword>
<evidence type="ECO:0000256" key="4">
    <source>
        <dbReference type="ARBA" id="ARBA00022737"/>
    </source>
</evidence>
<dbReference type="EMBL" id="JADIMW010000051">
    <property type="protein sequence ID" value="MBO8438186.1"/>
    <property type="molecule type" value="Genomic_DNA"/>
</dbReference>
<evidence type="ECO:0000256" key="8">
    <source>
        <dbReference type="SAM" id="Coils"/>
    </source>
</evidence>
<feature type="active site" description="Proton acceptor" evidence="7">
    <location>
        <position position="240"/>
    </location>
</feature>
<dbReference type="CDD" id="cd03352">
    <property type="entry name" value="LbH_LpxD"/>
    <property type="match status" value="1"/>
</dbReference>
<dbReference type="Pfam" id="PF00132">
    <property type="entry name" value="Hexapep"/>
    <property type="match status" value="2"/>
</dbReference>
<evidence type="ECO:0000313" key="10">
    <source>
        <dbReference type="EMBL" id="MBO8438186.1"/>
    </source>
</evidence>
<comment type="subunit">
    <text evidence="7">Homotrimer.</text>
</comment>
<keyword evidence="2 7" id="KW-0441">Lipid A biosynthesis</keyword>
<keyword evidence="8" id="KW-0175">Coiled coil</keyword>
<dbReference type="GO" id="GO:0016410">
    <property type="term" value="F:N-acyltransferase activity"/>
    <property type="evidence" value="ECO:0007669"/>
    <property type="project" value="InterPro"/>
</dbReference>
<protein>
    <recommendedName>
        <fullName evidence="7">UDP-3-O-acylglucosamine N-acyltransferase</fullName>
        <ecNumber evidence="7">2.3.1.191</ecNumber>
    </recommendedName>
</protein>
<accession>A0A9D9H6I5</accession>
<feature type="domain" description="UDP-3-O-[3-hydroxymyristoyl] glucosamine N-acyltransferase non-repeat region" evidence="9">
    <location>
        <begin position="22"/>
        <end position="89"/>
    </location>
</feature>
<dbReference type="InterPro" id="IPR018357">
    <property type="entry name" value="Hexapep_transf_CS"/>
</dbReference>
<sequence length="351" mass="37395">MDFSIGQIASLLHGEIVGDETVKVNNLSKIEEGKPGCLTFLANEKYTHFVYSTEASAILVRRDFTPEHEIKATLVKVDDPYSCIALLLNMIDQIRSKKSGIEENCHVAASADVSGAAYIGAFAYIGEKVVIGENSSIYPQVYLGDNVKVGKNCIIYPGVKIYRDCVIGNNVIIHAGAVIGADGFGFAPQNGSYMKIAQIGNVVIEDNVEIGANTTVDRATMGSTRVKQGTKLDNLIQVAHNVEVGSNTVIAAQAGIAGSSKIGDNCMIGGQVGIAGHISIGNKVNIGAQSGVPNHVAENSNILGYPAIPVKDFARQVVLLKRLPDLNETVKCLQKEIEKISAKLNEQEGKK</sequence>
<organism evidence="10 11">
    <name type="scientific">Candidatus Caccoplasma merdipullorum</name>
    <dbReference type="NCBI Taxonomy" id="2840718"/>
    <lineage>
        <taxon>Bacteria</taxon>
        <taxon>Pseudomonadati</taxon>
        <taxon>Bacteroidota</taxon>
        <taxon>Bacteroidia</taxon>
        <taxon>Bacteroidales</taxon>
        <taxon>Bacteroidaceae</taxon>
        <taxon>Bacteroidaceae incertae sedis</taxon>
        <taxon>Candidatus Caccoplasma</taxon>
    </lineage>
</organism>
<keyword evidence="3 7" id="KW-0808">Transferase</keyword>
<dbReference type="AlphaFoldDB" id="A0A9D9H6I5"/>
<dbReference type="Gene3D" id="3.40.1390.10">
    <property type="entry name" value="MurE/MurF, N-terminal domain"/>
    <property type="match status" value="1"/>
</dbReference>
<evidence type="ECO:0000259" key="9">
    <source>
        <dbReference type="Pfam" id="PF04613"/>
    </source>
</evidence>
<dbReference type="GO" id="GO:0016020">
    <property type="term" value="C:membrane"/>
    <property type="evidence" value="ECO:0007669"/>
    <property type="project" value="GOC"/>
</dbReference>
<keyword evidence="1 7" id="KW-0444">Lipid biosynthesis</keyword>
<dbReference type="NCBIfam" id="NF002060">
    <property type="entry name" value="PRK00892.1"/>
    <property type="match status" value="1"/>
</dbReference>
<comment type="similarity">
    <text evidence="7">Belongs to the transferase hexapeptide repeat family. LpxD subfamily.</text>
</comment>
<dbReference type="Gene3D" id="2.160.10.10">
    <property type="entry name" value="Hexapeptide repeat proteins"/>
    <property type="match status" value="1"/>
</dbReference>
<dbReference type="SUPFAM" id="SSF51161">
    <property type="entry name" value="Trimeric LpxA-like enzymes"/>
    <property type="match status" value="1"/>
</dbReference>
<keyword evidence="4 7" id="KW-0677">Repeat</keyword>
<dbReference type="NCBIfam" id="TIGR01853">
    <property type="entry name" value="lipid_A_lpxD"/>
    <property type="match status" value="1"/>
</dbReference>